<feature type="non-terminal residue" evidence="1">
    <location>
        <position position="142"/>
    </location>
</feature>
<organism evidence="1 2">
    <name type="scientific">Favolaschia claudopus</name>
    <dbReference type="NCBI Taxonomy" id="2862362"/>
    <lineage>
        <taxon>Eukaryota</taxon>
        <taxon>Fungi</taxon>
        <taxon>Dikarya</taxon>
        <taxon>Basidiomycota</taxon>
        <taxon>Agaricomycotina</taxon>
        <taxon>Agaricomycetes</taxon>
        <taxon>Agaricomycetidae</taxon>
        <taxon>Agaricales</taxon>
        <taxon>Marasmiineae</taxon>
        <taxon>Mycenaceae</taxon>
        <taxon>Favolaschia</taxon>
    </lineage>
</organism>
<name>A0AAV9Z140_9AGAR</name>
<evidence type="ECO:0008006" key="3">
    <source>
        <dbReference type="Google" id="ProtNLM"/>
    </source>
</evidence>
<keyword evidence="2" id="KW-1185">Reference proteome</keyword>
<dbReference type="AlphaFoldDB" id="A0AAV9Z140"/>
<comment type="caution">
    <text evidence="1">The sequence shown here is derived from an EMBL/GenBank/DDBJ whole genome shotgun (WGS) entry which is preliminary data.</text>
</comment>
<feature type="non-terminal residue" evidence="1">
    <location>
        <position position="1"/>
    </location>
</feature>
<sequence>LPFKVTSKVFLLALGCGRVPLKGEGSALILSHVCSWWRKVSLAVPRMWSTFHVDMEHDSLALMKTYLLRSQKHPLSLSISLWPTKRQYLLGAIQPFIQCLKQHAEQWQYMEFTLPSTAILAIEHVDYPELRSLALNVTGRTP</sequence>
<protein>
    <recommendedName>
        <fullName evidence="3">F-box domain-containing protein</fullName>
    </recommendedName>
</protein>
<evidence type="ECO:0000313" key="1">
    <source>
        <dbReference type="EMBL" id="KAK6967031.1"/>
    </source>
</evidence>
<evidence type="ECO:0000313" key="2">
    <source>
        <dbReference type="Proteomes" id="UP001362999"/>
    </source>
</evidence>
<reference evidence="1 2" key="1">
    <citation type="journal article" date="2024" name="J Genomics">
        <title>Draft genome sequencing and assembly of Favolaschia claudopus CIRM-BRFM 2984 isolated from oak limbs.</title>
        <authorList>
            <person name="Navarro D."/>
            <person name="Drula E."/>
            <person name="Chaduli D."/>
            <person name="Cazenave R."/>
            <person name="Ahrendt S."/>
            <person name="Wang J."/>
            <person name="Lipzen A."/>
            <person name="Daum C."/>
            <person name="Barry K."/>
            <person name="Grigoriev I.V."/>
            <person name="Favel A."/>
            <person name="Rosso M.N."/>
            <person name="Martin F."/>
        </authorList>
    </citation>
    <scope>NUCLEOTIDE SEQUENCE [LARGE SCALE GENOMIC DNA]</scope>
    <source>
        <strain evidence="1 2">CIRM-BRFM 2984</strain>
    </source>
</reference>
<dbReference type="Proteomes" id="UP001362999">
    <property type="component" value="Unassembled WGS sequence"/>
</dbReference>
<accession>A0AAV9Z140</accession>
<dbReference type="EMBL" id="JAWWNJ010000245">
    <property type="protein sequence ID" value="KAK6967031.1"/>
    <property type="molecule type" value="Genomic_DNA"/>
</dbReference>
<proteinExistence type="predicted"/>
<gene>
    <name evidence="1" type="ORF">R3P38DRAFT_2408081</name>
</gene>